<dbReference type="Proteomes" id="UP000198923">
    <property type="component" value="Unassembled WGS sequence"/>
</dbReference>
<name>A0A1G8EB01_9ACTN</name>
<protein>
    <submittedName>
        <fullName evidence="1">Uncharacterized protein</fullName>
    </submittedName>
</protein>
<sequence length="238" mass="26032">MPQHPAPPDGPALYYIGSNGTAWRLDKLEESPDLLDGRERALAEGLMDHARTQLDRLDLPLTRAPQRELAGEDSVATDWITEFKAKLGEAETLAKNVLKNPGSCYESRDADIFLGREPHSVLRAVAAQRTVLDALETAYRKRGTEPDSPDALMLPGLEHAARALAEQFTDPAPAIRAWLEQFADDYMTGRPRSVPSWAPAIVEEISISAASHLNDRGVVLSAKLYDGTTIATEPLDVP</sequence>
<dbReference type="STRING" id="504805.SAMN05421505_12011"/>
<proteinExistence type="predicted"/>
<accession>A0A1G8EB01</accession>
<evidence type="ECO:0000313" key="2">
    <source>
        <dbReference type="Proteomes" id="UP000198923"/>
    </source>
</evidence>
<dbReference type="OrthoDB" id="9961916at2"/>
<dbReference type="AlphaFoldDB" id="A0A1G8EB01"/>
<dbReference type="EMBL" id="FNCN01000020">
    <property type="protein sequence ID" value="SDH66879.1"/>
    <property type="molecule type" value="Genomic_DNA"/>
</dbReference>
<reference evidence="1 2" key="1">
    <citation type="submission" date="2016-10" db="EMBL/GenBank/DDBJ databases">
        <authorList>
            <person name="de Groot N.N."/>
        </authorList>
    </citation>
    <scope>NUCLEOTIDE SEQUENCE [LARGE SCALE GENOMIC DNA]</scope>
    <source>
        <strain evidence="1 2">CPCC 201354</strain>
    </source>
</reference>
<keyword evidence="2" id="KW-1185">Reference proteome</keyword>
<organism evidence="1 2">
    <name type="scientific">Sinosporangium album</name>
    <dbReference type="NCBI Taxonomy" id="504805"/>
    <lineage>
        <taxon>Bacteria</taxon>
        <taxon>Bacillati</taxon>
        <taxon>Actinomycetota</taxon>
        <taxon>Actinomycetes</taxon>
        <taxon>Streptosporangiales</taxon>
        <taxon>Streptosporangiaceae</taxon>
        <taxon>Sinosporangium</taxon>
    </lineage>
</organism>
<gene>
    <name evidence="1" type="ORF">SAMN05421505_12011</name>
</gene>
<dbReference type="RefSeq" id="WP_093172113.1">
    <property type="nucleotide sequence ID" value="NZ_FNCN01000020.1"/>
</dbReference>
<evidence type="ECO:0000313" key="1">
    <source>
        <dbReference type="EMBL" id="SDH66879.1"/>
    </source>
</evidence>